<reference evidence="1 2" key="1">
    <citation type="submission" date="2023-03" db="EMBL/GenBank/DDBJ databases">
        <authorList>
            <person name="Jones P.T."/>
            <person name="Zarakotas T.R."/>
            <person name="Pitt R.A."/>
            <person name="Hinrichsen E.D."/>
            <person name="Woods I.A."/>
            <person name="Gubitose M.G."/>
            <person name="Lord C.E."/>
            <person name="Wilkes B.M."/>
            <person name="Diggins A.E."/>
            <person name="Parsons M.T."/>
            <person name="Kearns B.S."/>
            <person name="Garlena R.A."/>
            <person name="Russell D.A."/>
            <person name="Jacobs-Sera D."/>
            <person name="Hatfull G.F."/>
        </authorList>
    </citation>
    <scope>NUCLEOTIDE SEQUENCE [LARGE SCALE GENOMIC DNA]</scope>
</reference>
<evidence type="ECO:0000313" key="1">
    <source>
        <dbReference type="EMBL" id="WGH20345.1"/>
    </source>
</evidence>
<gene>
    <name evidence="1" type="primary">53</name>
    <name evidence="1" type="ORF">SEA_MAGUCO_53</name>
</gene>
<dbReference type="Proteomes" id="UP001241023">
    <property type="component" value="Segment"/>
</dbReference>
<accession>A0AAF0GFU4</accession>
<protein>
    <submittedName>
        <fullName evidence="1">Uncharacterized protein</fullName>
    </submittedName>
</protein>
<evidence type="ECO:0000313" key="2">
    <source>
        <dbReference type="Proteomes" id="UP001241023"/>
    </source>
</evidence>
<sequence>MNTPTLPPADVVAAEAPAPFVPNPFQRRILAGLNVSRAPRLLGPSRVGVGHIYGGTADPVVVARRRAANRAARRARAMHRRAA</sequence>
<name>A0AAF0GFU4_9CAUD</name>
<proteinExistence type="predicted"/>
<organism evidence="1 2">
    <name type="scientific">Arthrobacter phage MaGuCo</name>
    <dbReference type="NCBI Taxonomy" id="3038363"/>
    <lineage>
        <taxon>Viruses</taxon>
        <taxon>Duplodnaviria</taxon>
        <taxon>Heunggongvirae</taxon>
        <taxon>Uroviricota</taxon>
        <taxon>Caudoviricetes</taxon>
        <taxon>Casidaviridae</taxon>
        <taxon>Liebevirus</taxon>
        <taxon>Liebevirus maguco</taxon>
    </lineage>
</organism>
<keyword evidence="2" id="KW-1185">Reference proteome</keyword>
<dbReference type="EMBL" id="OQ709203">
    <property type="protein sequence ID" value="WGH20345.1"/>
    <property type="molecule type" value="Genomic_DNA"/>
</dbReference>